<organism evidence="1 2">
    <name type="scientific">Willisornis vidua</name>
    <name type="common">Xingu scale-backed antbird</name>
    <dbReference type="NCBI Taxonomy" id="1566151"/>
    <lineage>
        <taxon>Eukaryota</taxon>
        <taxon>Metazoa</taxon>
        <taxon>Chordata</taxon>
        <taxon>Craniata</taxon>
        <taxon>Vertebrata</taxon>
        <taxon>Euteleostomi</taxon>
        <taxon>Archelosauria</taxon>
        <taxon>Archosauria</taxon>
        <taxon>Dinosauria</taxon>
        <taxon>Saurischia</taxon>
        <taxon>Theropoda</taxon>
        <taxon>Coelurosauria</taxon>
        <taxon>Aves</taxon>
        <taxon>Neognathae</taxon>
        <taxon>Neoaves</taxon>
        <taxon>Telluraves</taxon>
        <taxon>Australaves</taxon>
        <taxon>Passeriformes</taxon>
        <taxon>Thamnophilidae</taxon>
        <taxon>Willisornis</taxon>
    </lineage>
</organism>
<dbReference type="Proteomes" id="UP001145742">
    <property type="component" value="Unassembled WGS sequence"/>
</dbReference>
<dbReference type="PANTHER" id="PTHR33332">
    <property type="entry name" value="REVERSE TRANSCRIPTASE DOMAIN-CONTAINING PROTEIN"/>
    <property type="match status" value="1"/>
</dbReference>
<comment type="caution">
    <text evidence="1">The sequence shown here is derived from an EMBL/GenBank/DDBJ whole genome shotgun (WGS) entry which is preliminary data.</text>
</comment>
<gene>
    <name evidence="1" type="ORF">WISP_05714</name>
</gene>
<evidence type="ECO:0000313" key="2">
    <source>
        <dbReference type="Proteomes" id="UP001145742"/>
    </source>
</evidence>
<sequence>MLETILRDLGVWIDRRLNMSQQHAQVVKKTNGILACIKNSVASRTREGILPLYSVLVRPHLEYCVQFCILQFRKDIEVLEQVQRRAMRLVKGPEHKSYEERLRELALFSVEKKRLRSDLITLYNYLKEDCSQVGVGLFFQATSSRMRGHWLKLCQRKFKLDIRKKFFTE</sequence>
<protein>
    <submittedName>
        <fullName evidence="1">Uncharacterized protein</fullName>
    </submittedName>
</protein>
<accession>A0ABQ9DW07</accession>
<name>A0ABQ9DW07_9PASS</name>
<dbReference type="EMBL" id="WHWB01031911">
    <property type="protein sequence ID" value="KAJ7427587.1"/>
    <property type="molecule type" value="Genomic_DNA"/>
</dbReference>
<keyword evidence="2" id="KW-1185">Reference proteome</keyword>
<evidence type="ECO:0000313" key="1">
    <source>
        <dbReference type="EMBL" id="KAJ7427587.1"/>
    </source>
</evidence>
<reference evidence="1" key="1">
    <citation type="submission" date="2019-10" db="EMBL/GenBank/DDBJ databases">
        <authorList>
            <person name="Soares A.E.R."/>
            <person name="Aleixo A."/>
            <person name="Schneider P."/>
            <person name="Miyaki C.Y."/>
            <person name="Schneider M.P."/>
            <person name="Mello C."/>
            <person name="Vasconcelos A.T.R."/>
        </authorList>
    </citation>
    <scope>NUCLEOTIDE SEQUENCE</scope>
    <source>
        <tissue evidence="1">Muscle</tissue>
    </source>
</reference>
<proteinExistence type="predicted"/>